<dbReference type="PROSITE" id="PS51157">
    <property type="entry name" value="ZF_UBR"/>
    <property type="match status" value="1"/>
</dbReference>
<reference evidence="11" key="1">
    <citation type="submission" date="2021-01" db="EMBL/GenBank/DDBJ databases">
        <authorList>
            <person name="Li R."/>
            <person name="Bekaert M."/>
        </authorList>
    </citation>
    <scope>NUCLEOTIDE SEQUENCE</scope>
    <source>
        <strain evidence="11">Farmed</strain>
    </source>
</reference>
<evidence type="ECO:0000256" key="1">
    <source>
        <dbReference type="ARBA" id="ARBA00004906"/>
    </source>
</evidence>
<dbReference type="PROSITE" id="PS50181">
    <property type="entry name" value="FBOX"/>
    <property type="match status" value="1"/>
</dbReference>
<feature type="compositionally biased region" description="Basic residues" evidence="8">
    <location>
        <begin position="33"/>
        <end position="49"/>
    </location>
</feature>
<evidence type="ECO:0000256" key="4">
    <source>
        <dbReference type="ARBA" id="ARBA00022771"/>
    </source>
</evidence>
<accession>A0A812DWD5</accession>
<dbReference type="OrthoDB" id="427974at2759"/>
<dbReference type="SMART" id="SM00396">
    <property type="entry name" value="ZnF_UBR1"/>
    <property type="match status" value="1"/>
</dbReference>
<name>A0A812DWD5_ACAPH</name>
<dbReference type="InterPro" id="IPR012334">
    <property type="entry name" value="Pectin_lyas_fold"/>
</dbReference>
<dbReference type="PANTHER" id="PTHR22990">
    <property type="entry name" value="F-BOX ONLY PROTEIN"/>
    <property type="match status" value="1"/>
</dbReference>
<evidence type="ECO:0000256" key="8">
    <source>
        <dbReference type="SAM" id="MobiDB-lite"/>
    </source>
</evidence>
<dbReference type="Pfam" id="PF13229">
    <property type="entry name" value="Beta_helix"/>
    <property type="match status" value="2"/>
</dbReference>
<gene>
    <name evidence="11" type="ORF">SPHA_59846</name>
</gene>
<dbReference type="SUPFAM" id="SSF81383">
    <property type="entry name" value="F-box domain"/>
    <property type="match status" value="1"/>
</dbReference>
<dbReference type="InterPro" id="IPR047504">
    <property type="entry name" value="FBXO11_UBR-box"/>
</dbReference>
<evidence type="ECO:0000256" key="3">
    <source>
        <dbReference type="ARBA" id="ARBA00022737"/>
    </source>
</evidence>
<dbReference type="SMART" id="SM00256">
    <property type="entry name" value="FBOX"/>
    <property type="match status" value="1"/>
</dbReference>
<keyword evidence="5" id="KW-0833">Ubl conjugation pathway</keyword>
<dbReference type="InterPro" id="IPR001810">
    <property type="entry name" value="F-box_dom"/>
</dbReference>
<dbReference type="AlphaFoldDB" id="A0A812DWD5"/>
<dbReference type="GO" id="GO:0006511">
    <property type="term" value="P:ubiquitin-dependent protein catabolic process"/>
    <property type="evidence" value="ECO:0007669"/>
    <property type="project" value="TreeGrafter"/>
</dbReference>
<dbReference type="Gene3D" id="2.160.20.10">
    <property type="entry name" value="Single-stranded right-handed beta-helix, Pectin lyase-like"/>
    <property type="match status" value="2"/>
</dbReference>
<feature type="domain" description="UBR-type" evidence="10">
    <location>
        <begin position="676"/>
        <end position="747"/>
    </location>
</feature>
<evidence type="ECO:0000256" key="2">
    <source>
        <dbReference type="ARBA" id="ARBA00022723"/>
    </source>
</evidence>
<dbReference type="SMART" id="SM00710">
    <property type="entry name" value="PbH1"/>
    <property type="match status" value="13"/>
</dbReference>
<organism evidence="11 12">
    <name type="scientific">Acanthosepion pharaonis</name>
    <name type="common">Pharaoh cuttlefish</name>
    <name type="synonym">Sepia pharaonis</name>
    <dbReference type="NCBI Taxonomy" id="158019"/>
    <lineage>
        <taxon>Eukaryota</taxon>
        <taxon>Metazoa</taxon>
        <taxon>Spiralia</taxon>
        <taxon>Lophotrochozoa</taxon>
        <taxon>Mollusca</taxon>
        <taxon>Cephalopoda</taxon>
        <taxon>Coleoidea</taxon>
        <taxon>Decapodiformes</taxon>
        <taxon>Sepiida</taxon>
        <taxon>Sepiina</taxon>
        <taxon>Sepiidae</taxon>
        <taxon>Acanthosepion</taxon>
    </lineage>
</organism>
<dbReference type="Pfam" id="PF02207">
    <property type="entry name" value="zf-UBR"/>
    <property type="match status" value="1"/>
</dbReference>
<dbReference type="SUPFAM" id="SSF51126">
    <property type="entry name" value="Pectin lyase-like"/>
    <property type="match status" value="2"/>
</dbReference>
<keyword evidence="4" id="KW-0863">Zinc-finger</keyword>
<dbReference type="GO" id="GO:0042981">
    <property type="term" value="P:regulation of apoptotic process"/>
    <property type="evidence" value="ECO:0007669"/>
    <property type="project" value="TreeGrafter"/>
</dbReference>
<dbReference type="InterPro" id="IPR003126">
    <property type="entry name" value="Znf_UBR"/>
</dbReference>
<evidence type="ECO:0000256" key="7">
    <source>
        <dbReference type="PROSITE-ProRule" id="PRU00508"/>
    </source>
</evidence>
<dbReference type="InterPro" id="IPR011050">
    <property type="entry name" value="Pectin_lyase_fold/virulence"/>
</dbReference>
<keyword evidence="2" id="KW-0479">Metal-binding</keyword>
<dbReference type="PANTHER" id="PTHR22990:SF20">
    <property type="entry name" value="F-BOX ONLY PROTEIN 11"/>
    <property type="match status" value="1"/>
</dbReference>
<dbReference type="CDD" id="cd19676">
    <property type="entry name" value="UBR-box_UBR6_FBXO11"/>
    <property type="match status" value="1"/>
</dbReference>
<dbReference type="InterPro" id="IPR036047">
    <property type="entry name" value="F-box-like_dom_sf"/>
</dbReference>
<evidence type="ECO:0000313" key="12">
    <source>
        <dbReference type="Proteomes" id="UP000597762"/>
    </source>
</evidence>
<dbReference type="GO" id="GO:0008270">
    <property type="term" value="F:zinc ion binding"/>
    <property type="evidence" value="ECO:0007669"/>
    <property type="project" value="UniProtKB-KW"/>
</dbReference>
<protein>
    <submittedName>
        <fullName evidence="11">FBXO11</fullName>
    </submittedName>
</protein>
<feature type="zinc finger region" description="UBR-type" evidence="7">
    <location>
        <begin position="676"/>
        <end position="747"/>
    </location>
</feature>
<dbReference type="SMART" id="SM00722">
    <property type="entry name" value="CASH"/>
    <property type="match status" value="2"/>
</dbReference>
<dbReference type="InterPro" id="IPR022441">
    <property type="entry name" value="Para_beta_helix_rpt-2"/>
</dbReference>
<keyword evidence="12" id="KW-1185">Reference proteome</keyword>
<dbReference type="EMBL" id="CAHIKZ030004146">
    <property type="protein sequence ID" value="CAE1307755.1"/>
    <property type="molecule type" value="Genomic_DNA"/>
</dbReference>
<evidence type="ECO:0000259" key="10">
    <source>
        <dbReference type="PROSITE" id="PS51157"/>
    </source>
</evidence>
<evidence type="ECO:0000256" key="5">
    <source>
        <dbReference type="ARBA" id="ARBA00022786"/>
    </source>
</evidence>
<dbReference type="InterPro" id="IPR006633">
    <property type="entry name" value="Carb-bd_sugar_hydrolysis-dom"/>
</dbReference>
<feature type="region of interest" description="Disordered" evidence="8">
    <location>
        <begin position="33"/>
        <end position="54"/>
    </location>
</feature>
<keyword evidence="3" id="KW-0677">Repeat</keyword>
<comment type="caution">
    <text evidence="11">The sequence shown here is derived from an EMBL/GenBank/DDBJ whole genome shotgun (WGS) entry which is preliminary data.</text>
</comment>
<feature type="domain" description="F-box" evidence="9">
    <location>
        <begin position="123"/>
        <end position="169"/>
    </location>
</feature>
<dbReference type="Gene3D" id="1.20.1280.50">
    <property type="match status" value="1"/>
</dbReference>
<proteinExistence type="predicted"/>
<dbReference type="Pfam" id="PF12937">
    <property type="entry name" value="F-box-like"/>
    <property type="match status" value="1"/>
</dbReference>
<evidence type="ECO:0000256" key="6">
    <source>
        <dbReference type="ARBA" id="ARBA00022833"/>
    </source>
</evidence>
<keyword evidence="6" id="KW-0862">Zinc</keyword>
<dbReference type="InterPro" id="IPR006626">
    <property type="entry name" value="PbH1"/>
</dbReference>
<evidence type="ECO:0000313" key="11">
    <source>
        <dbReference type="EMBL" id="CAE1307755.1"/>
    </source>
</evidence>
<dbReference type="InterPro" id="IPR051550">
    <property type="entry name" value="SCF-Subunits/Alg-Epimerases"/>
</dbReference>
<comment type="pathway">
    <text evidence="1">Protein modification; protein ubiquitination.</text>
</comment>
<dbReference type="Proteomes" id="UP000597762">
    <property type="component" value="Unassembled WGS sequence"/>
</dbReference>
<dbReference type="InterPro" id="IPR039448">
    <property type="entry name" value="Beta_helix"/>
</dbReference>
<dbReference type="NCBIfam" id="TIGR03804">
    <property type="entry name" value="para_beta_helix"/>
    <property type="match status" value="2"/>
</dbReference>
<evidence type="ECO:0000259" key="9">
    <source>
        <dbReference type="PROSITE" id="PS50181"/>
    </source>
</evidence>
<sequence length="770" mass="86616">MRSCDQRSRLPVVPAHFRLIRCNMASLAITRLSARKQRRTNRTKSRTSQRKNLGNVQDILEPSFTEEFSNTSARQPYVARYHLRKRETGEPTESSSAAVHVPVKRRKQGKITCIPEISTSGKEYLQDKLPDEVMLKIFSFLLEFDLCRAAQVCKRFRTISNDSELWRILYKDVFEYEKPLLHPDAKSFYFVSPEEQENQNSWKESFRHLYHGIHVRPGYLHFYNPKRKRLKGRSILCVDTIEKAFSYVDQVNPLIFLHSGIYQGEYLAIESNISVIGAAPGNVIDHVIIERQAKSTVFSPDSSSSVPHHKHYALEVQDNCSPTIDHCRIKSTSVVGAAVCVSGMGADPHLKQCIIKDCENVGLYVTDHAQGTYEDNEICGNALAGIWVKNHANPVMRRNHIHHGRDVGIFTFDNGLGFFESNDIHNNRIAGFEVKAGANPTVMRCEIHHGQTGGIYVHENGRGQKNEIFNGHQGGVYIFGEGRGLIEYNDIYGNALAGIQIRTNSNPIVRHNKIHHGQHGGIYVHEKGQGLIEENEVYSNTLAGVWITTGSQPILRKNRIHSGKQVGVYFYDNGHGVLEDNDIFNHLYSGVQIRTGSNPLIRLNKIWGGQNGGILVYNSGLAGLEITNNATATLEENKIFNNKFGGLCLASGVKPILKDNIITGNHNMVEKTVDSGQCLYKISSYTSFPMHDFYRCRTCNTTDRNAICVNCIKNCHAGHEVEFIRHDRFFCDCGAGTLNNQCKLQGEPTQDTDTLYDSAAPMESHTLRVN</sequence>
<dbReference type="FunFam" id="2.160.20.10:FF:000035">
    <property type="entry name" value="F-box only protein 11"/>
    <property type="match status" value="1"/>
</dbReference>